<organism evidence="1 2">
    <name type="scientific">Ambrosiozyma monospora</name>
    <name type="common">Yeast</name>
    <name type="synonym">Endomycopsis monosporus</name>
    <dbReference type="NCBI Taxonomy" id="43982"/>
    <lineage>
        <taxon>Eukaryota</taxon>
        <taxon>Fungi</taxon>
        <taxon>Dikarya</taxon>
        <taxon>Ascomycota</taxon>
        <taxon>Saccharomycotina</taxon>
        <taxon>Pichiomycetes</taxon>
        <taxon>Pichiales</taxon>
        <taxon>Pichiaceae</taxon>
        <taxon>Ambrosiozyma</taxon>
    </lineage>
</organism>
<keyword evidence="2" id="KW-1185">Reference proteome</keyword>
<dbReference type="AlphaFoldDB" id="A0A9W6YZE2"/>
<proteinExistence type="predicted"/>
<comment type="caution">
    <text evidence="1">The sequence shown here is derived from an EMBL/GenBank/DDBJ whole genome shotgun (WGS) entry which is preliminary data.</text>
</comment>
<accession>A0A9W6YZE2</accession>
<reference evidence="1" key="1">
    <citation type="submission" date="2023-04" db="EMBL/GenBank/DDBJ databases">
        <title>Ambrosiozyma monospora NBRC 1965.</title>
        <authorList>
            <person name="Ichikawa N."/>
            <person name="Sato H."/>
            <person name="Tonouchi N."/>
        </authorList>
    </citation>
    <scope>NUCLEOTIDE SEQUENCE</scope>
    <source>
        <strain evidence="1">NBRC 1965</strain>
    </source>
</reference>
<sequence length="110" mass="12686">MQKVVVLERWAPMKKFQKTMLNQYLDFTTATPFTTKTPCLQLGKIYKEKGRKISARLNRLRINFGSNSELKKLLSKPEITCACGKTTISRDHVLYECDNLVGNEFGINQR</sequence>
<evidence type="ECO:0000313" key="2">
    <source>
        <dbReference type="Proteomes" id="UP001165063"/>
    </source>
</evidence>
<name>A0A9W6YZE2_AMBMO</name>
<protein>
    <submittedName>
        <fullName evidence="1">Unnamed protein product</fullName>
    </submittedName>
</protein>
<dbReference type="EMBL" id="BSXU01006179">
    <property type="protein sequence ID" value="GMG55791.1"/>
    <property type="molecule type" value="Genomic_DNA"/>
</dbReference>
<gene>
    <name evidence="1" type="ORF">Amon01_000786300</name>
</gene>
<evidence type="ECO:0000313" key="1">
    <source>
        <dbReference type="EMBL" id="GMG55791.1"/>
    </source>
</evidence>
<dbReference type="Proteomes" id="UP001165063">
    <property type="component" value="Unassembled WGS sequence"/>
</dbReference>